<feature type="transmembrane region" description="Helical" evidence="1">
    <location>
        <begin position="21"/>
        <end position="39"/>
    </location>
</feature>
<evidence type="ECO:0000313" key="2">
    <source>
        <dbReference type="EMBL" id="MBY5959384.1"/>
    </source>
</evidence>
<keyword evidence="1" id="KW-0472">Membrane</keyword>
<evidence type="ECO:0000313" key="3">
    <source>
        <dbReference type="Proteomes" id="UP000753961"/>
    </source>
</evidence>
<protein>
    <submittedName>
        <fullName evidence="2">DUF4855 domain-containing protein</fullName>
    </submittedName>
</protein>
<sequence>MMMDCTCSKKIRPGIDTGAISIIRSGILIVFLVLLMGTLSHGQSDYGRIDMADVVLIYHGGVHRPMEWTQDQFDPYVVYEDETGAKDWLFDGFLFLEFKDGNGRGFAPGYVGEHARKTEWEWLMDRHFGATTAFGALDASIDAQIKELGAPPFKHKVIMGLPSPIPDFQDWGELDGQTLDFSSEEDRLKAAYWFIEEFVNRFKAADYKHIELEGFYWVDEDVAKNEDILNQIGDYVRTKDLKFVWIPYWGAKGYDRWQELGFDFAWQQPNHFFNSNVPDSQLDKACEFGRKHGMGMEMEFDGRALARSETGFSHRLEAYIHYFERHHVFSEASIAYYEGGNGVYQFSKSDNPADKKLFHKLAQKIIDRKTMFFSNGKK</sequence>
<organism evidence="2 3">
    <name type="scientific">Membranihabitans marinus</name>
    <dbReference type="NCBI Taxonomy" id="1227546"/>
    <lineage>
        <taxon>Bacteria</taxon>
        <taxon>Pseudomonadati</taxon>
        <taxon>Bacteroidota</taxon>
        <taxon>Saprospiria</taxon>
        <taxon>Saprospirales</taxon>
        <taxon>Saprospiraceae</taxon>
        <taxon>Membranihabitans</taxon>
    </lineage>
</organism>
<keyword evidence="1" id="KW-1133">Transmembrane helix</keyword>
<gene>
    <name evidence="2" type="ORF">KUV50_14635</name>
</gene>
<dbReference type="AlphaFoldDB" id="A0A953LDY6"/>
<keyword evidence="3" id="KW-1185">Reference proteome</keyword>
<accession>A0A953LDY6</accession>
<dbReference type="EMBL" id="JAHVHU010000014">
    <property type="protein sequence ID" value="MBY5959384.1"/>
    <property type="molecule type" value="Genomic_DNA"/>
</dbReference>
<dbReference type="Pfam" id="PF16147">
    <property type="entry name" value="DUF4855"/>
    <property type="match status" value="1"/>
</dbReference>
<proteinExistence type="predicted"/>
<dbReference type="InterPro" id="IPR032329">
    <property type="entry name" value="DUF4855"/>
</dbReference>
<keyword evidence="1" id="KW-0812">Transmembrane</keyword>
<comment type="caution">
    <text evidence="2">The sequence shown here is derived from an EMBL/GenBank/DDBJ whole genome shotgun (WGS) entry which is preliminary data.</text>
</comment>
<dbReference type="RefSeq" id="WP_222580922.1">
    <property type="nucleotide sequence ID" value="NZ_JAHVHU010000014.1"/>
</dbReference>
<reference evidence="2" key="1">
    <citation type="submission" date="2021-06" db="EMBL/GenBank/DDBJ databases">
        <title>44 bacteria genomes isolated from Dapeng, Shenzhen.</title>
        <authorList>
            <person name="Zheng W."/>
            <person name="Yu S."/>
            <person name="Huang Y."/>
        </authorList>
    </citation>
    <scope>NUCLEOTIDE SEQUENCE</scope>
    <source>
        <strain evidence="2">DP5N28-2</strain>
    </source>
</reference>
<evidence type="ECO:0000256" key="1">
    <source>
        <dbReference type="SAM" id="Phobius"/>
    </source>
</evidence>
<dbReference type="Proteomes" id="UP000753961">
    <property type="component" value="Unassembled WGS sequence"/>
</dbReference>
<name>A0A953LDY6_9BACT</name>